<feature type="domain" description="Cation efflux protein transmembrane" evidence="8">
    <location>
        <begin position="224"/>
        <end position="452"/>
    </location>
</feature>
<comment type="similarity">
    <text evidence="6">Belongs to the cation diffusion facilitator (CDF) transporter (TC 2.A.4) family. SLC30A subfamily.</text>
</comment>
<evidence type="ECO:0000256" key="4">
    <source>
        <dbReference type="ARBA" id="ARBA00022989"/>
    </source>
</evidence>
<keyword evidence="6" id="KW-0256">Endoplasmic reticulum</keyword>
<protein>
    <recommendedName>
        <fullName evidence="6">Zinc transporter</fullName>
    </recommendedName>
</protein>
<feature type="region of interest" description="Disordered" evidence="7">
    <location>
        <begin position="324"/>
        <end position="345"/>
    </location>
</feature>
<feature type="region of interest" description="Disordered" evidence="7">
    <location>
        <begin position="122"/>
        <end position="159"/>
    </location>
</feature>
<evidence type="ECO:0000256" key="5">
    <source>
        <dbReference type="ARBA" id="ARBA00023136"/>
    </source>
</evidence>
<dbReference type="GO" id="GO:0005385">
    <property type="term" value="F:zinc ion transmembrane transporter activity"/>
    <property type="evidence" value="ECO:0007669"/>
    <property type="project" value="UniProtKB-UniRule"/>
</dbReference>
<dbReference type="GO" id="GO:1904257">
    <property type="term" value="P:zinc ion import into Golgi lumen"/>
    <property type="evidence" value="ECO:0007669"/>
    <property type="project" value="TreeGrafter"/>
</dbReference>
<dbReference type="InterPro" id="IPR058533">
    <property type="entry name" value="Cation_efflux_TM"/>
</dbReference>
<evidence type="ECO:0000256" key="7">
    <source>
        <dbReference type="SAM" id="MobiDB-lite"/>
    </source>
</evidence>
<dbReference type="EMBL" id="HF935225">
    <property type="protein sequence ID" value="CCX05002.1"/>
    <property type="molecule type" value="Genomic_DNA"/>
</dbReference>
<evidence type="ECO:0000256" key="6">
    <source>
        <dbReference type="RuleBase" id="RU369017"/>
    </source>
</evidence>
<feature type="compositionally biased region" description="Basic residues" evidence="7">
    <location>
        <begin position="333"/>
        <end position="343"/>
    </location>
</feature>
<dbReference type="OrthoDB" id="5382797at2759"/>
<dbReference type="GO" id="GO:0005789">
    <property type="term" value="C:endoplasmic reticulum membrane"/>
    <property type="evidence" value="ECO:0007669"/>
    <property type="project" value="UniProtKB-SubCell"/>
</dbReference>
<feature type="transmembrane region" description="Helical" evidence="6">
    <location>
        <begin position="388"/>
        <end position="411"/>
    </location>
</feature>
<evidence type="ECO:0000256" key="1">
    <source>
        <dbReference type="ARBA" id="ARBA00004141"/>
    </source>
</evidence>
<comment type="subcellular location">
    <subcellularLocation>
        <location evidence="6">Endoplasmic reticulum membrane</location>
        <topology evidence="6">Multi-pass membrane protein</topology>
    </subcellularLocation>
    <subcellularLocation>
        <location evidence="1">Membrane</location>
        <topology evidence="1">Multi-pass membrane protein</topology>
    </subcellularLocation>
</comment>
<evidence type="ECO:0000313" key="9">
    <source>
        <dbReference type="EMBL" id="CCX05002.1"/>
    </source>
</evidence>
<keyword evidence="6" id="KW-0406">Ion transport</keyword>
<feature type="region of interest" description="Disordered" evidence="7">
    <location>
        <begin position="36"/>
        <end position="98"/>
    </location>
</feature>
<keyword evidence="10" id="KW-1185">Reference proteome</keyword>
<dbReference type="AlphaFoldDB" id="U4KV22"/>
<gene>
    <name evidence="9" type="ORF">PCON_04272</name>
</gene>
<feature type="compositionally biased region" description="Pro residues" evidence="7">
    <location>
        <begin position="48"/>
        <end position="67"/>
    </location>
</feature>
<dbReference type="OMA" id="KECRSSM"/>
<accession>U4KV22</accession>
<dbReference type="Proteomes" id="UP000018144">
    <property type="component" value="Unassembled WGS sequence"/>
</dbReference>
<keyword evidence="2 6" id="KW-0813">Transport</keyword>
<dbReference type="GO" id="GO:0006882">
    <property type="term" value="P:intracellular zinc ion homeostasis"/>
    <property type="evidence" value="ECO:0007669"/>
    <property type="project" value="InterPro"/>
</dbReference>
<dbReference type="STRING" id="1076935.U4KV22"/>
<feature type="transmembrane region" description="Helical" evidence="6">
    <location>
        <begin position="292"/>
        <end position="311"/>
    </location>
</feature>
<evidence type="ECO:0000256" key="2">
    <source>
        <dbReference type="ARBA" id="ARBA00022448"/>
    </source>
</evidence>
<reference evidence="9 10" key="1">
    <citation type="journal article" date="2013" name="PLoS Genet.">
        <title>The genome and development-dependent transcriptomes of Pyronema confluens: a window into fungal evolution.</title>
        <authorList>
            <person name="Traeger S."/>
            <person name="Altegoer F."/>
            <person name="Freitag M."/>
            <person name="Gabaldon T."/>
            <person name="Kempken F."/>
            <person name="Kumar A."/>
            <person name="Marcet-Houben M."/>
            <person name="Poggeler S."/>
            <person name="Stajich J.E."/>
            <person name="Nowrousian M."/>
        </authorList>
    </citation>
    <scope>NUCLEOTIDE SEQUENCE [LARGE SCALE GENOMIC DNA]</scope>
    <source>
        <strain evidence="10">CBS 100304</strain>
        <tissue evidence="9">Vegetative mycelium</tissue>
    </source>
</reference>
<evidence type="ECO:0000313" key="10">
    <source>
        <dbReference type="Proteomes" id="UP000018144"/>
    </source>
</evidence>
<dbReference type="Gene3D" id="1.20.1510.10">
    <property type="entry name" value="Cation efflux protein transmembrane domain"/>
    <property type="match status" value="1"/>
</dbReference>
<feature type="transmembrane region" description="Helical" evidence="6">
    <location>
        <begin position="253"/>
        <end position="271"/>
    </location>
</feature>
<evidence type="ECO:0000256" key="3">
    <source>
        <dbReference type="ARBA" id="ARBA00022692"/>
    </source>
</evidence>
<dbReference type="InterPro" id="IPR045316">
    <property type="entry name" value="Msc2-like"/>
</dbReference>
<keyword evidence="5 6" id="KW-0472">Membrane</keyword>
<feature type="transmembrane region" description="Helical" evidence="6">
    <location>
        <begin position="351"/>
        <end position="367"/>
    </location>
</feature>
<feature type="transmembrane region" description="Helical" evidence="6">
    <location>
        <begin position="423"/>
        <end position="444"/>
    </location>
</feature>
<dbReference type="GO" id="GO:0005794">
    <property type="term" value="C:Golgi apparatus"/>
    <property type="evidence" value="ECO:0007669"/>
    <property type="project" value="TreeGrafter"/>
</dbReference>
<dbReference type="SUPFAM" id="SSF161111">
    <property type="entry name" value="Cation efflux protein transmembrane domain-like"/>
    <property type="match status" value="1"/>
</dbReference>
<comment type="function">
    <text evidence="6">Functions as a zinc transporter.</text>
</comment>
<feature type="transmembrane region" description="Helical" evidence="6">
    <location>
        <begin position="225"/>
        <end position="247"/>
    </location>
</feature>
<dbReference type="PANTHER" id="PTHR45755">
    <property type="match status" value="1"/>
</dbReference>
<keyword evidence="3 6" id="KW-0812">Transmembrane</keyword>
<organism evidence="9 10">
    <name type="scientific">Pyronema omphalodes (strain CBS 100304)</name>
    <name type="common">Pyronema confluens</name>
    <dbReference type="NCBI Taxonomy" id="1076935"/>
    <lineage>
        <taxon>Eukaryota</taxon>
        <taxon>Fungi</taxon>
        <taxon>Dikarya</taxon>
        <taxon>Ascomycota</taxon>
        <taxon>Pezizomycotina</taxon>
        <taxon>Pezizomycetes</taxon>
        <taxon>Pezizales</taxon>
        <taxon>Pyronemataceae</taxon>
        <taxon>Pyronema</taxon>
    </lineage>
</organism>
<dbReference type="GO" id="GO:0031410">
    <property type="term" value="C:cytoplasmic vesicle"/>
    <property type="evidence" value="ECO:0007669"/>
    <property type="project" value="TreeGrafter"/>
</dbReference>
<proteinExistence type="inferred from homology"/>
<name>U4KV22_PYROM</name>
<feature type="compositionally biased region" description="Polar residues" evidence="7">
    <location>
        <begin position="132"/>
        <end position="153"/>
    </location>
</feature>
<evidence type="ECO:0000259" key="8">
    <source>
        <dbReference type="Pfam" id="PF01545"/>
    </source>
</evidence>
<dbReference type="InterPro" id="IPR027469">
    <property type="entry name" value="Cation_efflux_TMD_sf"/>
</dbReference>
<dbReference type="Pfam" id="PF01545">
    <property type="entry name" value="Cation_efflux"/>
    <property type="match status" value="1"/>
</dbReference>
<keyword evidence="4 6" id="KW-1133">Transmembrane helix</keyword>
<dbReference type="PANTHER" id="PTHR45755:SF5">
    <property type="entry name" value="ZINC TRANSPORTER"/>
    <property type="match status" value="1"/>
</dbReference>
<sequence length="538" mass="58004">MLQAGRSTRVLPPFAIYRAASTPASPSPEVIVSWDASRRFSVDDDPPPRPPPSPPVPLISPFAPPPYLTAMHSRPAPLPIPIQSVEPPTPIERTSQGIEDLPTNTSDAHLDADIDAGLLSPMTPSFPPSVSGPLTESSNASPRRSSIQIQAPQPFNFKPMVASKGPVSTKPNQRRGHKYKHSSVSHQIFLEPPPRAPLSLPASLPMPTWRELYRSISPEQSRRSLWCLTHLFIAGFTLFSASGSLALTALSHLIMFDALGAALCVAVDVLSNFEVWKRSSIRHPFGLERAEVLAGFAMSVFLLFMGFDIISHCSEHLMEGMWKQSDSQEHSHGGHGHAQHKQRVPPGGVDVAALAALIATLVSAILLKNHARIGKGTSSSSSMQFATLSHLPSILSNPSHLLTIACSSILLLQPLLSLPQSNFLDSIMGLTIAVSMIAIGVRLVKVLGSMLLMSHNGGSAVPSVIAEISSDPGIREVQEARFWQAHHGLCIATLKLVVGKEVEEAKMREKIARLVRERLGGNVKGPRWEVSIAISAFG</sequence>
<dbReference type="eggNOG" id="ENOG502QV77">
    <property type="taxonomic scope" value="Eukaryota"/>
</dbReference>